<protein>
    <submittedName>
        <fullName evidence="10">Similar to Glutaredoxin-2, mitochondrial acc. no. Q9NS18</fullName>
    </submittedName>
</protein>
<dbReference type="PROSITE" id="PS00195">
    <property type="entry name" value="GLUTAREDOXIN_1"/>
    <property type="match status" value="1"/>
</dbReference>
<dbReference type="PROSITE" id="PS51354">
    <property type="entry name" value="GLUTAREDOXIN_2"/>
    <property type="match status" value="1"/>
</dbReference>
<dbReference type="PRINTS" id="PR00160">
    <property type="entry name" value="GLUTAREDOXIN"/>
</dbReference>
<keyword evidence="4" id="KW-1015">Disulfide bond</keyword>
<evidence type="ECO:0000256" key="7">
    <source>
        <dbReference type="SAM" id="MobiDB-lite"/>
    </source>
</evidence>
<dbReference type="InterPro" id="IPR002109">
    <property type="entry name" value="Glutaredoxin"/>
</dbReference>
<feature type="domain" description="Glutaredoxin" evidence="9">
    <location>
        <begin position="120"/>
        <end position="180"/>
    </location>
</feature>
<dbReference type="Proteomes" id="UP000018144">
    <property type="component" value="Unassembled WGS sequence"/>
</dbReference>
<evidence type="ECO:0000256" key="4">
    <source>
        <dbReference type="ARBA" id="ARBA00023157"/>
    </source>
</evidence>
<evidence type="ECO:0000256" key="8">
    <source>
        <dbReference type="SAM" id="SignalP"/>
    </source>
</evidence>
<proteinExistence type="inferred from homology"/>
<dbReference type="GO" id="GO:0005739">
    <property type="term" value="C:mitochondrion"/>
    <property type="evidence" value="ECO:0007669"/>
    <property type="project" value="TreeGrafter"/>
</dbReference>
<dbReference type="InterPro" id="IPR011767">
    <property type="entry name" value="GLR_AS"/>
</dbReference>
<keyword evidence="2" id="KW-0813">Transport</keyword>
<feature type="signal peptide" evidence="8">
    <location>
        <begin position="1"/>
        <end position="22"/>
    </location>
</feature>
<dbReference type="EMBL" id="HF935521">
    <property type="protein sequence ID" value="CCX10205.1"/>
    <property type="molecule type" value="Genomic_DNA"/>
</dbReference>
<feature type="compositionally biased region" description="Basic and acidic residues" evidence="7">
    <location>
        <begin position="554"/>
        <end position="572"/>
    </location>
</feature>
<keyword evidence="5" id="KW-0676">Redox-active center</keyword>
<evidence type="ECO:0000256" key="6">
    <source>
        <dbReference type="SAM" id="Coils"/>
    </source>
</evidence>
<dbReference type="InterPro" id="IPR036249">
    <property type="entry name" value="Thioredoxin-like_sf"/>
</dbReference>
<dbReference type="GO" id="GO:0015035">
    <property type="term" value="F:protein-disulfide reductase activity"/>
    <property type="evidence" value="ECO:0007669"/>
    <property type="project" value="TreeGrafter"/>
</dbReference>
<dbReference type="STRING" id="1076935.U4L231"/>
<feature type="region of interest" description="Disordered" evidence="7">
    <location>
        <begin position="207"/>
        <end position="226"/>
    </location>
</feature>
<dbReference type="Gene3D" id="3.40.30.10">
    <property type="entry name" value="Glutaredoxin"/>
    <property type="match status" value="1"/>
</dbReference>
<name>U4L231_PYROM</name>
<feature type="region of interest" description="Disordered" evidence="7">
    <location>
        <begin position="547"/>
        <end position="588"/>
    </location>
</feature>
<dbReference type="Pfam" id="PF00462">
    <property type="entry name" value="Glutaredoxin"/>
    <property type="match status" value="1"/>
</dbReference>
<organism evidence="10 11">
    <name type="scientific">Pyronema omphalodes (strain CBS 100304)</name>
    <name type="common">Pyronema confluens</name>
    <dbReference type="NCBI Taxonomy" id="1076935"/>
    <lineage>
        <taxon>Eukaryota</taxon>
        <taxon>Fungi</taxon>
        <taxon>Dikarya</taxon>
        <taxon>Ascomycota</taxon>
        <taxon>Pezizomycotina</taxon>
        <taxon>Pezizomycetes</taxon>
        <taxon>Pezizales</taxon>
        <taxon>Pyronemataceae</taxon>
        <taxon>Pyronema</taxon>
    </lineage>
</organism>
<dbReference type="OrthoDB" id="418495at2759"/>
<evidence type="ECO:0000313" key="10">
    <source>
        <dbReference type="EMBL" id="CCX10205.1"/>
    </source>
</evidence>
<keyword evidence="3" id="KW-0249">Electron transport</keyword>
<dbReference type="SUPFAM" id="SSF52833">
    <property type="entry name" value="Thioredoxin-like"/>
    <property type="match status" value="1"/>
</dbReference>
<feature type="coiled-coil region" evidence="6">
    <location>
        <begin position="82"/>
        <end position="117"/>
    </location>
</feature>
<feature type="compositionally biased region" description="Basic and acidic residues" evidence="7">
    <location>
        <begin position="207"/>
        <end position="222"/>
    </location>
</feature>
<dbReference type="eggNOG" id="KOG1752">
    <property type="taxonomic scope" value="Eukaryota"/>
</dbReference>
<accession>U4L231</accession>
<keyword evidence="6" id="KW-0175">Coiled coil</keyword>
<dbReference type="InterPro" id="IPR014025">
    <property type="entry name" value="Glutaredoxin_subgr"/>
</dbReference>
<dbReference type="AlphaFoldDB" id="U4L231"/>
<evidence type="ECO:0000256" key="3">
    <source>
        <dbReference type="ARBA" id="ARBA00022982"/>
    </source>
</evidence>
<evidence type="ECO:0000259" key="9">
    <source>
        <dbReference type="Pfam" id="PF00462"/>
    </source>
</evidence>
<evidence type="ECO:0000256" key="2">
    <source>
        <dbReference type="ARBA" id="ARBA00022448"/>
    </source>
</evidence>
<evidence type="ECO:0000313" key="11">
    <source>
        <dbReference type="Proteomes" id="UP000018144"/>
    </source>
</evidence>
<feature type="chain" id="PRO_5004650972" evidence="8">
    <location>
        <begin position="23"/>
        <end position="588"/>
    </location>
</feature>
<dbReference type="PANTHER" id="PTHR46679">
    <property type="match status" value="1"/>
</dbReference>
<evidence type="ECO:0000256" key="5">
    <source>
        <dbReference type="ARBA" id="ARBA00023284"/>
    </source>
</evidence>
<dbReference type="PANTHER" id="PTHR46679:SF1">
    <property type="entry name" value="GLUTAREDOXIN-2, MITOCHONDRIAL"/>
    <property type="match status" value="1"/>
</dbReference>
<sequence>MRFNTLPFLLAVVSTIGTTTEADYADSLLRIPVPCINTRNANGHIICPDGEDYYEYNDLKALEAKFEKKHQLEPAFEYMLAIKKREAEEEAVQEQTAREQEEKKAAYLAEIKKVVKANEVVIFSKNGCPWCTKAKNLLNEHGVEPTVVNCNFKDADYKSELFAFTDLNTWPQIFIRGTFVGGYTALKDLEPYFNKILPPCNGCVAEPKNEKESTDKSEEKAHASIQGNAEALATTAQHVGQGRTQLPTEQSHIPPTSMPTSAAETLTTPSTTSAAILSKRNPLTPPHWLVNLGHTIAQPFHVASEKFDTYVASPIKNHIYEPIHNHIYEPIHSLFSPPSIEVAPFTTGAPPIDIASINSDASSYVTAPENPIIDLIPGVPVPVLDSGINDPGRPFVGDFKDLGPSRLELGWNLPAPVDIPATIPAPVVTQNKDKGKGREQTFAATNARAHPKFEVGGLSNYQQENIPPPTIGGGPWVGDVFQRFNGPKPKPFEVPAKPAAVAESSKQGAAKPFMLPELNLPGEKVHWTEAELQSVWGVSPKENLLQTSETPEIMWDKKDTKVKPDARVREDEWTGSMMDRPRGRKIWA</sequence>
<feature type="region of interest" description="Disordered" evidence="7">
    <location>
        <begin position="236"/>
        <end position="271"/>
    </location>
</feature>
<dbReference type="CDD" id="cd02066">
    <property type="entry name" value="GRX_family"/>
    <property type="match status" value="1"/>
</dbReference>
<keyword evidence="11" id="KW-1185">Reference proteome</keyword>
<reference evidence="10 11" key="1">
    <citation type="journal article" date="2013" name="PLoS Genet.">
        <title>The genome and development-dependent transcriptomes of Pyronema confluens: a window into fungal evolution.</title>
        <authorList>
            <person name="Traeger S."/>
            <person name="Altegoer F."/>
            <person name="Freitag M."/>
            <person name="Gabaldon T."/>
            <person name="Kempken F."/>
            <person name="Kumar A."/>
            <person name="Marcet-Houben M."/>
            <person name="Poggeler S."/>
            <person name="Stajich J.E."/>
            <person name="Nowrousian M."/>
        </authorList>
    </citation>
    <scope>NUCLEOTIDE SEQUENCE [LARGE SCALE GENOMIC DNA]</scope>
    <source>
        <strain evidence="11">CBS 100304</strain>
        <tissue evidence="10">Vegetative mycelium</tissue>
    </source>
</reference>
<comment type="similarity">
    <text evidence="1">Belongs to the glutaredoxin family.</text>
</comment>
<keyword evidence="8" id="KW-0732">Signal</keyword>
<gene>
    <name evidence="10" type="ORF">PCON_09798</name>
</gene>
<evidence type="ECO:0000256" key="1">
    <source>
        <dbReference type="ARBA" id="ARBA00007787"/>
    </source>
</evidence>